<dbReference type="SUPFAM" id="SSF53383">
    <property type="entry name" value="PLP-dependent transferases"/>
    <property type="match status" value="1"/>
</dbReference>
<gene>
    <name evidence="12" type="ORF">BHW43_00975</name>
</gene>
<feature type="domain" description="Aminotransferase class V" evidence="11">
    <location>
        <begin position="5"/>
        <end position="366"/>
    </location>
</feature>
<dbReference type="InterPro" id="IPR016454">
    <property type="entry name" value="Cysteine_dSase"/>
</dbReference>
<evidence type="ECO:0000256" key="4">
    <source>
        <dbReference type="ARBA" id="ARBA00022679"/>
    </source>
</evidence>
<dbReference type="RefSeq" id="WP_303679159.1">
    <property type="nucleotide sequence ID" value="NZ_DBEZXK010000029.1"/>
</dbReference>
<dbReference type="GO" id="GO:0051536">
    <property type="term" value="F:iron-sulfur cluster binding"/>
    <property type="evidence" value="ECO:0007669"/>
    <property type="project" value="UniProtKB-KW"/>
</dbReference>
<name>A0A1Q6RAZ5_9FIRM</name>
<protein>
    <recommendedName>
        <fullName evidence="3">cysteine desulfurase</fullName>
        <ecNumber evidence="3">2.8.1.7</ecNumber>
    </recommendedName>
</protein>
<comment type="cofactor">
    <cofactor evidence="1 10">
        <name>pyridoxal 5'-phosphate</name>
        <dbReference type="ChEBI" id="CHEBI:597326"/>
    </cofactor>
</comment>
<evidence type="ECO:0000256" key="2">
    <source>
        <dbReference type="ARBA" id="ARBA00006490"/>
    </source>
</evidence>
<comment type="similarity">
    <text evidence="2">Belongs to the class-V pyridoxal-phosphate-dependent aminotransferase family. NifS/IscS subfamily.</text>
</comment>
<evidence type="ECO:0000256" key="10">
    <source>
        <dbReference type="RuleBase" id="RU004504"/>
    </source>
</evidence>
<organism evidence="12 13">
    <name type="scientific">Phascolarctobacterium succinatutens</name>
    <dbReference type="NCBI Taxonomy" id="626940"/>
    <lineage>
        <taxon>Bacteria</taxon>
        <taxon>Bacillati</taxon>
        <taxon>Bacillota</taxon>
        <taxon>Negativicutes</taxon>
        <taxon>Acidaminococcales</taxon>
        <taxon>Acidaminococcaceae</taxon>
        <taxon>Phascolarctobacterium</taxon>
    </lineage>
</organism>
<dbReference type="InterPro" id="IPR015421">
    <property type="entry name" value="PyrdxlP-dep_Trfase_major"/>
</dbReference>
<keyword evidence="6" id="KW-0663">Pyridoxal phosphate</keyword>
<evidence type="ECO:0000256" key="1">
    <source>
        <dbReference type="ARBA" id="ARBA00001933"/>
    </source>
</evidence>
<comment type="caution">
    <text evidence="12">The sequence shown here is derived from an EMBL/GenBank/DDBJ whole genome shotgun (WGS) entry which is preliminary data.</text>
</comment>
<evidence type="ECO:0000256" key="9">
    <source>
        <dbReference type="ARBA" id="ARBA00050776"/>
    </source>
</evidence>
<dbReference type="InterPro" id="IPR015424">
    <property type="entry name" value="PyrdxlP-dep_Trfase"/>
</dbReference>
<proteinExistence type="inferred from homology"/>
<evidence type="ECO:0000256" key="3">
    <source>
        <dbReference type="ARBA" id="ARBA00012239"/>
    </source>
</evidence>
<keyword evidence="5" id="KW-0479">Metal-binding</keyword>
<evidence type="ECO:0000313" key="12">
    <source>
        <dbReference type="EMBL" id="OLA39490.1"/>
    </source>
</evidence>
<dbReference type="PROSITE" id="PS00595">
    <property type="entry name" value="AA_TRANSFER_CLASS_5"/>
    <property type="match status" value="1"/>
</dbReference>
<evidence type="ECO:0000256" key="6">
    <source>
        <dbReference type="ARBA" id="ARBA00022898"/>
    </source>
</evidence>
<dbReference type="AlphaFoldDB" id="A0A1Q6RAZ5"/>
<dbReference type="InterPro" id="IPR015422">
    <property type="entry name" value="PyrdxlP-dep_Trfase_small"/>
</dbReference>
<dbReference type="EC" id="2.8.1.7" evidence="3"/>
<dbReference type="FunFam" id="3.40.640.10:FF:000084">
    <property type="entry name" value="IscS-like cysteine desulfurase"/>
    <property type="match status" value="1"/>
</dbReference>
<reference evidence="12 13" key="1">
    <citation type="journal article" date="2016" name="Nat. Biotechnol.">
        <title>Measurement of bacterial replication rates in microbial communities.</title>
        <authorList>
            <person name="Brown C.T."/>
            <person name="Olm M.R."/>
            <person name="Thomas B.C."/>
            <person name="Banfield J.F."/>
        </authorList>
    </citation>
    <scope>NUCLEOTIDE SEQUENCE [LARGE SCALE GENOMIC DNA]</scope>
    <source>
        <strain evidence="12">46_33</strain>
    </source>
</reference>
<keyword evidence="8" id="KW-0411">Iron-sulfur</keyword>
<dbReference type="InterPro" id="IPR000192">
    <property type="entry name" value="Aminotrans_V_dom"/>
</dbReference>
<dbReference type="Gene3D" id="3.40.640.10">
    <property type="entry name" value="Type I PLP-dependent aspartate aminotransferase-like (Major domain)"/>
    <property type="match status" value="1"/>
</dbReference>
<comment type="catalytic activity">
    <reaction evidence="9">
        <text>(sulfur carrier)-H + L-cysteine = (sulfur carrier)-SH + L-alanine</text>
        <dbReference type="Rhea" id="RHEA:43892"/>
        <dbReference type="Rhea" id="RHEA-COMP:14737"/>
        <dbReference type="Rhea" id="RHEA-COMP:14739"/>
        <dbReference type="ChEBI" id="CHEBI:29917"/>
        <dbReference type="ChEBI" id="CHEBI:35235"/>
        <dbReference type="ChEBI" id="CHEBI:57972"/>
        <dbReference type="ChEBI" id="CHEBI:64428"/>
        <dbReference type="EC" id="2.8.1.7"/>
    </reaction>
</comment>
<dbReference type="GO" id="GO:0031071">
    <property type="term" value="F:cysteine desulfurase activity"/>
    <property type="evidence" value="ECO:0007669"/>
    <property type="project" value="UniProtKB-EC"/>
</dbReference>
<evidence type="ECO:0000256" key="7">
    <source>
        <dbReference type="ARBA" id="ARBA00023004"/>
    </source>
</evidence>
<dbReference type="GO" id="GO:0046872">
    <property type="term" value="F:metal ion binding"/>
    <property type="evidence" value="ECO:0007669"/>
    <property type="project" value="UniProtKB-KW"/>
</dbReference>
<evidence type="ECO:0000256" key="8">
    <source>
        <dbReference type="ARBA" id="ARBA00023014"/>
    </source>
</evidence>
<keyword evidence="7" id="KW-0408">Iron</keyword>
<dbReference type="PIRSF" id="PIRSF005572">
    <property type="entry name" value="NifS"/>
    <property type="match status" value="1"/>
</dbReference>
<dbReference type="Gene3D" id="3.90.1150.10">
    <property type="entry name" value="Aspartate Aminotransferase, domain 1"/>
    <property type="match status" value="1"/>
</dbReference>
<evidence type="ECO:0000313" key="13">
    <source>
        <dbReference type="Proteomes" id="UP000186777"/>
    </source>
</evidence>
<dbReference type="PANTHER" id="PTHR11601:SF34">
    <property type="entry name" value="CYSTEINE DESULFURASE"/>
    <property type="match status" value="1"/>
</dbReference>
<dbReference type="EMBL" id="MNTG01000001">
    <property type="protein sequence ID" value="OLA39490.1"/>
    <property type="molecule type" value="Genomic_DNA"/>
</dbReference>
<dbReference type="InterPro" id="IPR020578">
    <property type="entry name" value="Aminotrans_V_PyrdxlP_BS"/>
</dbReference>
<keyword evidence="4" id="KW-0808">Transferase</keyword>
<evidence type="ECO:0000259" key="11">
    <source>
        <dbReference type="Pfam" id="PF00266"/>
    </source>
</evidence>
<sequence length="380" mass="40446">MKQFIYADNAATTKMSDVAVKAMLPYLQEIYANASSVHLLGQRSAAALFSARQQVAQVLNCAPKEVFFTSGGSEADNQALISAAAIGKKQGKCHIVSTAMEHHAILHTLEALQAEGFTVTLLRPQADGIVTATQVAEAITDTTCLVSVMYANNETGAIQPIREIGALCRKRGVLFHTDAVQAAGHLAIDVQRDNIDMLSLSAHKFHGPKGIGLLFAKSNIQLTSLIRGGGQERGKRAGTENLPGIIGLTAALKDAQENMQQNTAYIKGLRDALRNGLDKIDGAGFNGSREHCLPGTVNYSFLGVNGETLLSLLSNEGICCSSGSACSAGSLEPSHVLLALGLSHEMAQSALRFSLCEYNTIDEVQTIITKVTEAVNRLRR</sequence>
<accession>A0A1Q6RAZ5</accession>
<dbReference type="STRING" id="626940.BHW43_00975"/>
<dbReference type="Proteomes" id="UP000186777">
    <property type="component" value="Unassembled WGS sequence"/>
</dbReference>
<evidence type="ECO:0000256" key="5">
    <source>
        <dbReference type="ARBA" id="ARBA00022723"/>
    </source>
</evidence>
<dbReference type="PANTHER" id="PTHR11601">
    <property type="entry name" value="CYSTEINE DESULFURYLASE FAMILY MEMBER"/>
    <property type="match status" value="1"/>
</dbReference>
<dbReference type="Pfam" id="PF00266">
    <property type="entry name" value="Aminotran_5"/>
    <property type="match status" value="1"/>
</dbReference>